<protein>
    <recommendedName>
        <fullName evidence="3">Transcriptional regulator</fullName>
    </recommendedName>
</protein>
<proteinExistence type="predicted"/>
<sequence length="365" mass="41363">MARTDQWRSVRRYLNEHRYDLAAVAQDLYPEVDHVAGTPLLCRSEWLPSRPIDLADLRLTWSADAKPPVWNGAEAEAQSICAGHSTYASAMAAFDSPRLFEDRFSYRLLDIALDERRMRYGPAAYFDGVNVGEAVAHELAELVQRGQRPKLAELPFRALVGDPTLLSQRPVLPAISMLTLRRDAQQGDMTFVLHWRDPAHVAHGGGLYQVMPVGVFQPIDDSPAARQRDFDLWRCVVREYSEEFLGTTEHYDEAFDYEQWPFYRTLTEAQEQGLLRAYVLGMGVDPLTFATDVLAVTVMDAQLYDEVFEDLVDVNPEGKILAHDARGFPFESDVVNRLTTREPMQAAGAAVLSLAWRHREFLGQF</sequence>
<accession>A0ABW2P0H8</accession>
<name>A0ABW2P0H8_9ACTN</name>
<dbReference type="Proteomes" id="UP001596496">
    <property type="component" value="Unassembled WGS sequence"/>
</dbReference>
<evidence type="ECO:0000313" key="2">
    <source>
        <dbReference type="Proteomes" id="UP001596496"/>
    </source>
</evidence>
<comment type="caution">
    <text evidence="1">The sequence shown here is derived from an EMBL/GenBank/DDBJ whole genome shotgun (WGS) entry which is preliminary data.</text>
</comment>
<dbReference type="RefSeq" id="WP_380825362.1">
    <property type="nucleotide sequence ID" value="NZ_JBHTCG010000004.1"/>
</dbReference>
<reference evidence="2" key="1">
    <citation type="journal article" date="2019" name="Int. J. Syst. Evol. Microbiol.">
        <title>The Global Catalogue of Microorganisms (GCM) 10K type strain sequencing project: providing services to taxonomists for standard genome sequencing and annotation.</title>
        <authorList>
            <consortium name="The Broad Institute Genomics Platform"/>
            <consortium name="The Broad Institute Genome Sequencing Center for Infectious Disease"/>
            <person name="Wu L."/>
            <person name="Ma J."/>
        </authorList>
    </citation>
    <scope>NUCLEOTIDE SEQUENCE [LARGE SCALE GENOMIC DNA]</scope>
    <source>
        <strain evidence="2">CECT 7649</strain>
    </source>
</reference>
<evidence type="ECO:0008006" key="3">
    <source>
        <dbReference type="Google" id="ProtNLM"/>
    </source>
</evidence>
<dbReference type="EMBL" id="JBHTCG010000004">
    <property type="protein sequence ID" value="MFC7382199.1"/>
    <property type="molecule type" value="Genomic_DNA"/>
</dbReference>
<evidence type="ECO:0000313" key="1">
    <source>
        <dbReference type="EMBL" id="MFC7382199.1"/>
    </source>
</evidence>
<keyword evidence="2" id="KW-1185">Reference proteome</keyword>
<organism evidence="1 2">
    <name type="scientific">Sphaerisporangium rhizosphaerae</name>
    <dbReference type="NCBI Taxonomy" id="2269375"/>
    <lineage>
        <taxon>Bacteria</taxon>
        <taxon>Bacillati</taxon>
        <taxon>Actinomycetota</taxon>
        <taxon>Actinomycetes</taxon>
        <taxon>Streptosporangiales</taxon>
        <taxon>Streptosporangiaceae</taxon>
        <taxon>Sphaerisporangium</taxon>
    </lineage>
</organism>
<gene>
    <name evidence="1" type="ORF">ACFQSB_08280</name>
</gene>